<protein>
    <recommendedName>
        <fullName evidence="5">Surface-anchored protein</fullName>
    </recommendedName>
</protein>
<feature type="compositionally biased region" description="Low complexity" evidence="1">
    <location>
        <begin position="675"/>
        <end position="700"/>
    </location>
</feature>
<feature type="compositionally biased region" description="Polar residues" evidence="1">
    <location>
        <begin position="740"/>
        <end position="753"/>
    </location>
</feature>
<gene>
    <name evidence="3" type="ORF">CLAC_01865</name>
</gene>
<keyword evidence="2" id="KW-1133">Transmembrane helix</keyword>
<feature type="region of interest" description="Disordered" evidence="1">
    <location>
        <begin position="572"/>
        <end position="756"/>
    </location>
</feature>
<evidence type="ECO:0000313" key="3">
    <source>
        <dbReference type="EMBL" id="ALA68387.1"/>
    </source>
</evidence>
<feature type="compositionally biased region" description="Polar residues" evidence="1">
    <location>
        <begin position="609"/>
        <end position="620"/>
    </location>
</feature>
<dbReference type="NCBIfam" id="NF038134">
    <property type="entry name" value="choice_anch_M"/>
    <property type="match status" value="2"/>
</dbReference>
<keyword evidence="4" id="KW-1185">Reference proteome</keyword>
<feature type="transmembrane region" description="Helical" evidence="2">
    <location>
        <begin position="775"/>
        <end position="797"/>
    </location>
</feature>
<accession>A0A0K2H2Y2</accession>
<feature type="compositionally biased region" description="Basic and acidic residues" evidence="1">
    <location>
        <begin position="572"/>
        <end position="581"/>
    </location>
</feature>
<keyword evidence="2" id="KW-0472">Membrane</keyword>
<dbReference type="InterPro" id="IPR022435">
    <property type="entry name" value="Surface-anchored_actinobac"/>
</dbReference>
<proteinExistence type="predicted"/>
<dbReference type="STRING" id="1408189.CLAC_01865"/>
<evidence type="ECO:0008006" key="5">
    <source>
        <dbReference type="Google" id="ProtNLM"/>
    </source>
</evidence>
<sequence>MQATASGHKKLRPSDNLVTLASDQKDTRTGQTHACAGRKLIYQEHADPIYGTRNQQLEEGSQLTTMFVDGQDVVSLDSVCARLAPDASQGSRFFGYEQGEQISKIVVPKEPAYSFLGEPGQVLWYAPQQVDFDKRPIFAGIGAFDPTHELDGNVPKDFKNGQMNFDIVDFEGPGRLSIFFTHIDTPEEIISVGPGDTLGGELGSNKSFPRRVGSHGHYNWTFSEAGVYRIKIQPWADKTNGEREVGTPDELIWLVGTDEEVGLPKGTTVNLREVKKDPGPVGSNAGNSDGSPDSNDPSDGKGSDDTGSTGQEKNPKDKNPKEKDSVKPPSGNNGGNGTGKPKTPKTEAPSKSNPSRPQNPPAKGSDGSEEIKTWWKGGEKPHIIRSGHMDLALLDNSNGRSAVLIDDENPANRTYRNSGTFAFALSDAATKKDLPQSWKEQLGNIPASGYYLPMSNVSINDAPWLGFSTEHVEYETLAEGQPVRLSIAEFTGPGSMITGHEPLGKAVVALDSRDLSAAYDYPNRSHDHQFFWFTQGGVYRVVFRYEWTEKDGSVKYQDLESYFLVGDHPLEKAEQDPKAEDNSVADIDPGSIKCAPGTQECSEPDRGSNNEGPGSPSRPNGPTRKPGKVVTGRDNGSQRPSQRGSKEAKDSKGTNSAQNGRNGSAAKSTGGNPTSIGKGSSGASSSSGNSAASSGASGTRVAGGGGGTPTKSVGRSADKSSTKAAAQPSTSKKKPPQPGTRISSKSQGDSGQNYEAVEEDKGFFKRIGDMISSTGWLGGLLLGLGLMGILGGTLFFMSSRKSDGFDEWED</sequence>
<feature type="compositionally biased region" description="Polar residues" evidence="1">
    <location>
        <begin position="634"/>
        <end position="643"/>
    </location>
</feature>
<dbReference type="PATRIC" id="fig|1408189.4.peg.369"/>
<evidence type="ECO:0000256" key="2">
    <source>
        <dbReference type="SAM" id="Phobius"/>
    </source>
</evidence>
<feature type="compositionally biased region" description="Basic and acidic residues" evidence="1">
    <location>
        <begin position="313"/>
        <end position="326"/>
    </location>
</feature>
<dbReference type="KEGG" id="clw:CLAC_01865"/>
<feature type="region of interest" description="Disordered" evidence="1">
    <location>
        <begin position="262"/>
        <end position="372"/>
    </location>
</feature>
<evidence type="ECO:0000256" key="1">
    <source>
        <dbReference type="SAM" id="MobiDB-lite"/>
    </source>
</evidence>
<dbReference type="Proteomes" id="UP000058446">
    <property type="component" value="Chromosome"/>
</dbReference>
<organism evidence="3 4">
    <name type="scientific">Corynebacterium lactis RW2-5</name>
    <dbReference type="NCBI Taxonomy" id="1408189"/>
    <lineage>
        <taxon>Bacteria</taxon>
        <taxon>Bacillati</taxon>
        <taxon>Actinomycetota</taxon>
        <taxon>Actinomycetes</taxon>
        <taxon>Mycobacteriales</taxon>
        <taxon>Corynebacteriaceae</taxon>
        <taxon>Corynebacterium</taxon>
    </lineage>
</organism>
<reference evidence="3 4" key="1">
    <citation type="submission" date="2013-10" db="EMBL/GenBank/DDBJ databases">
        <title>Complete genome sequence of Corynebacterium lactis DSM 45799(T), isolated from raw cow milk.</title>
        <authorList>
            <person name="Ruckert C."/>
            <person name="Albersmeier A."/>
            <person name="Lipski A."/>
            <person name="Kalinowski J."/>
        </authorList>
    </citation>
    <scope>NUCLEOTIDE SEQUENCE [LARGE SCALE GENOMIC DNA]</scope>
    <source>
        <strain evidence="3 4">RW2-5</strain>
    </source>
</reference>
<dbReference type="AlphaFoldDB" id="A0A0K2H2Y2"/>
<keyword evidence="2" id="KW-0812">Transmembrane</keyword>
<evidence type="ECO:0000313" key="4">
    <source>
        <dbReference type="Proteomes" id="UP000058446"/>
    </source>
</evidence>
<feature type="region of interest" description="Disordered" evidence="1">
    <location>
        <begin position="1"/>
        <end position="29"/>
    </location>
</feature>
<feature type="compositionally biased region" description="Low complexity" evidence="1">
    <location>
        <begin position="282"/>
        <end position="297"/>
    </location>
</feature>
<name>A0A0K2H2Y2_9CORY</name>
<feature type="compositionally biased region" description="Polar residues" evidence="1">
    <location>
        <begin position="653"/>
        <end position="674"/>
    </location>
</feature>
<dbReference type="EMBL" id="CP006841">
    <property type="protein sequence ID" value="ALA68387.1"/>
    <property type="molecule type" value="Genomic_DNA"/>
</dbReference>
<dbReference type="NCBIfam" id="TIGR03769">
    <property type="entry name" value="P_ac_wall_RPT"/>
    <property type="match status" value="1"/>
</dbReference>